<organism evidence="1 2">
    <name type="scientific">Strongylus vulgaris</name>
    <name type="common">Blood worm</name>
    <dbReference type="NCBI Taxonomy" id="40348"/>
    <lineage>
        <taxon>Eukaryota</taxon>
        <taxon>Metazoa</taxon>
        <taxon>Ecdysozoa</taxon>
        <taxon>Nematoda</taxon>
        <taxon>Chromadorea</taxon>
        <taxon>Rhabditida</taxon>
        <taxon>Rhabditina</taxon>
        <taxon>Rhabditomorpha</taxon>
        <taxon>Strongyloidea</taxon>
        <taxon>Strongylidae</taxon>
        <taxon>Strongylus</taxon>
    </lineage>
</organism>
<evidence type="ECO:0000313" key="2">
    <source>
        <dbReference type="Proteomes" id="UP000270094"/>
    </source>
</evidence>
<reference evidence="1 2" key="1">
    <citation type="submission" date="2018-11" db="EMBL/GenBank/DDBJ databases">
        <authorList>
            <consortium name="Pathogen Informatics"/>
        </authorList>
    </citation>
    <scope>NUCLEOTIDE SEQUENCE [LARGE SCALE GENOMIC DNA]</scope>
</reference>
<gene>
    <name evidence="1" type="ORF">SVUK_LOCUS7992</name>
</gene>
<dbReference type="EMBL" id="UYYB01028294">
    <property type="protein sequence ID" value="VDM72994.1"/>
    <property type="molecule type" value="Genomic_DNA"/>
</dbReference>
<sequence length="59" mass="7105">MRKAYRSCRRYFWEGQLLNETVAKDVPEDADFLDKILIKHRKYVAFLFPWAIMQVGVIQ</sequence>
<keyword evidence="2" id="KW-1185">Reference proteome</keyword>
<name>A0A3P7J569_STRVU</name>
<proteinExistence type="predicted"/>
<dbReference type="AlphaFoldDB" id="A0A3P7J569"/>
<protein>
    <submittedName>
        <fullName evidence="1">Uncharacterized protein</fullName>
    </submittedName>
</protein>
<accession>A0A3P7J569</accession>
<dbReference type="Proteomes" id="UP000270094">
    <property type="component" value="Unassembled WGS sequence"/>
</dbReference>
<evidence type="ECO:0000313" key="1">
    <source>
        <dbReference type="EMBL" id="VDM72994.1"/>
    </source>
</evidence>